<reference evidence="2" key="1">
    <citation type="submission" date="2016-10" db="EMBL/GenBank/DDBJ databases">
        <authorList>
            <person name="Varghese N."/>
            <person name="Submissions S."/>
        </authorList>
    </citation>
    <scope>NUCLEOTIDE SEQUENCE [LARGE SCALE GENOMIC DNA]</scope>
    <source>
        <strain evidence="2">SLH 33</strain>
    </source>
</reference>
<accession>A0A1H9ZWQ3</accession>
<keyword evidence="2" id="KW-1185">Reference proteome</keyword>
<protein>
    <submittedName>
        <fullName evidence="1">Uncharacterized protein</fullName>
    </submittedName>
</protein>
<dbReference type="OrthoDB" id="142458at2157"/>
<organism evidence="1 2">
    <name type="scientific">Methanococcoides vulcani</name>
    <dbReference type="NCBI Taxonomy" id="1353158"/>
    <lineage>
        <taxon>Archaea</taxon>
        <taxon>Methanobacteriati</taxon>
        <taxon>Methanobacteriota</taxon>
        <taxon>Stenosarchaea group</taxon>
        <taxon>Methanomicrobia</taxon>
        <taxon>Methanosarcinales</taxon>
        <taxon>Methanosarcinaceae</taxon>
        <taxon>Methanococcoides</taxon>
    </lineage>
</organism>
<sequence>MKSVLKLSMGLVIVVLLITTAALIVSNNTSGSVGTMVGSAQTEPPTIADTLMYELSEMSLDSGVNIVGVSYYENIDAIVIGLEKRSYSDNEHLRNSMVHSIFEIMPIVFDHTEELSGKKIVFTGSSISLNARGTRTMMKIFHTEIEFDLATLIDWNDFTDNEDEEQLLTEEFEYVWWHTRVKSS</sequence>
<dbReference type="EMBL" id="FOHQ01000003">
    <property type="protein sequence ID" value="SES86204.1"/>
    <property type="molecule type" value="Genomic_DNA"/>
</dbReference>
<evidence type="ECO:0000313" key="1">
    <source>
        <dbReference type="EMBL" id="SES86204.1"/>
    </source>
</evidence>
<dbReference type="Proteomes" id="UP000243338">
    <property type="component" value="Unassembled WGS sequence"/>
</dbReference>
<dbReference type="AlphaFoldDB" id="A0A1H9ZWQ3"/>
<dbReference type="RefSeq" id="WP_135644043.1">
    <property type="nucleotide sequence ID" value="NZ_CAAGSJ010000005.1"/>
</dbReference>
<gene>
    <name evidence="1" type="ORF">SAMN04488587_1330</name>
</gene>
<name>A0A1H9ZWQ3_9EURY</name>
<evidence type="ECO:0000313" key="2">
    <source>
        <dbReference type="Proteomes" id="UP000243338"/>
    </source>
</evidence>
<proteinExistence type="predicted"/>